<sequence>MSQLKKAINKFGGKNLVKQYLISHTLLYVCVAFLINGRDKTSLEIVRNGQKNKVKKKLSSRYSQLINKPLEKTVIGEVSNKIWFAWFQGIENAPEIVQVCYKQLLKNLPEGKEVILITKENMFDYAEFPDSIIKKWHSGIISHAHFSDLLRIELLLCHGGTWIDSTVLLSSNKFPKPFFNSELFFFQKLKPARDGNPTRMSNWFITSRSNEPILKRIQELLYLYWEKNNNIIDYFLFHVFMELVLDAHVEEQKKIAKYSSGQTHVMLLQINDTYNKQNFDNILESSPIHKLSYKGIKNNNNESYYKYLLKGEI</sequence>
<organism evidence="2 3">
    <name type="scientific">Enterococcus pseudoavium</name>
    <dbReference type="NCBI Taxonomy" id="44007"/>
    <lineage>
        <taxon>Bacteria</taxon>
        <taxon>Bacillati</taxon>
        <taxon>Bacillota</taxon>
        <taxon>Bacilli</taxon>
        <taxon>Lactobacillales</taxon>
        <taxon>Enterococcaceae</taxon>
        <taxon>Enterococcus</taxon>
    </lineage>
</organism>
<dbReference type="RefSeq" id="WP_311816049.1">
    <property type="nucleotide sequence ID" value="NZ_JARQAZ010000009.1"/>
</dbReference>
<evidence type="ECO:0000313" key="3">
    <source>
        <dbReference type="Proteomes" id="UP001269061"/>
    </source>
</evidence>
<keyword evidence="1" id="KW-0472">Membrane</keyword>
<dbReference type="Gene3D" id="3.90.550.20">
    <property type="match status" value="1"/>
</dbReference>
<evidence type="ECO:0000313" key="2">
    <source>
        <dbReference type="EMBL" id="MDT2771482.1"/>
    </source>
</evidence>
<name>A0ABU3FK81_9ENTE</name>
<dbReference type="SUPFAM" id="SSF53448">
    <property type="entry name" value="Nucleotide-diphospho-sugar transferases"/>
    <property type="match status" value="1"/>
</dbReference>
<accession>A0ABU3FK81</accession>
<reference evidence="2 3" key="1">
    <citation type="submission" date="2023-03" db="EMBL/GenBank/DDBJ databases">
        <authorList>
            <person name="Shen W."/>
            <person name="Cai J."/>
        </authorList>
    </citation>
    <scope>NUCLEOTIDE SEQUENCE [LARGE SCALE GENOMIC DNA]</scope>
    <source>
        <strain evidence="2 3">Y59</strain>
    </source>
</reference>
<dbReference type="Proteomes" id="UP001269061">
    <property type="component" value="Unassembled WGS sequence"/>
</dbReference>
<feature type="transmembrane region" description="Helical" evidence="1">
    <location>
        <begin position="20"/>
        <end position="37"/>
    </location>
</feature>
<dbReference type="EMBL" id="JARQAZ010000009">
    <property type="protein sequence ID" value="MDT2771482.1"/>
    <property type="molecule type" value="Genomic_DNA"/>
</dbReference>
<gene>
    <name evidence="2" type="ORF">P7H46_11700</name>
</gene>
<dbReference type="InterPro" id="IPR008441">
    <property type="entry name" value="AfumC-like_glycosyl_Trfase"/>
</dbReference>
<comment type="caution">
    <text evidence="2">The sequence shown here is derived from an EMBL/GenBank/DDBJ whole genome shotgun (WGS) entry which is preliminary data.</text>
</comment>
<proteinExistence type="predicted"/>
<keyword evidence="3" id="KW-1185">Reference proteome</keyword>
<dbReference type="InterPro" id="IPR029044">
    <property type="entry name" value="Nucleotide-diphossugar_trans"/>
</dbReference>
<evidence type="ECO:0000256" key="1">
    <source>
        <dbReference type="SAM" id="Phobius"/>
    </source>
</evidence>
<keyword evidence="1" id="KW-1133">Transmembrane helix</keyword>
<dbReference type="Pfam" id="PF05704">
    <property type="entry name" value="Caps_synth"/>
    <property type="match status" value="1"/>
</dbReference>
<protein>
    <submittedName>
        <fullName evidence="2">Capsular polysaccharide synthesis protein</fullName>
    </submittedName>
</protein>
<keyword evidence="1" id="KW-0812">Transmembrane</keyword>